<dbReference type="Pfam" id="PF01402">
    <property type="entry name" value="RHH_1"/>
    <property type="match status" value="1"/>
</dbReference>
<feature type="domain" description="Ribbon-helix-helix protein CopG" evidence="1">
    <location>
        <begin position="5"/>
        <end position="42"/>
    </location>
</feature>
<evidence type="ECO:0000313" key="2">
    <source>
        <dbReference type="EMBL" id="GAA5504320.1"/>
    </source>
</evidence>
<name>A0ABP9VJ85_9DEIO</name>
<organism evidence="2 3">
    <name type="scientific">Deinococcus xinjiangensis</name>
    <dbReference type="NCBI Taxonomy" id="457454"/>
    <lineage>
        <taxon>Bacteria</taxon>
        <taxon>Thermotogati</taxon>
        <taxon>Deinococcota</taxon>
        <taxon>Deinococci</taxon>
        <taxon>Deinococcales</taxon>
        <taxon>Deinococcaceae</taxon>
        <taxon>Deinococcus</taxon>
    </lineage>
</organism>
<dbReference type="RefSeq" id="WP_353544281.1">
    <property type="nucleotide sequence ID" value="NZ_BAABRN010000107.1"/>
</dbReference>
<dbReference type="EMBL" id="BAABRN010000107">
    <property type="protein sequence ID" value="GAA5504320.1"/>
    <property type="molecule type" value="Genomic_DNA"/>
</dbReference>
<dbReference type="InterPro" id="IPR002145">
    <property type="entry name" value="CopG"/>
</dbReference>
<proteinExistence type="predicted"/>
<dbReference type="Proteomes" id="UP001458946">
    <property type="component" value="Unassembled WGS sequence"/>
</dbReference>
<protein>
    <recommendedName>
        <fullName evidence="1">Ribbon-helix-helix protein CopG domain-containing protein</fullName>
    </recommendedName>
</protein>
<keyword evidence="3" id="KW-1185">Reference proteome</keyword>
<dbReference type="SUPFAM" id="SSF47598">
    <property type="entry name" value="Ribbon-helix-helix"/>
    <property type="match status" value="1"/>
</dbReference>
<comment type="caution">
    <text evidence="2">The sequence shown here is derived from an EMBL/GenBank/DDBJ whole genome shotgun (WGS) entry which is preliminary data.</text>
</comment>
<reference evidence="2 3" key="1">
    <citation type="submission" date="2024-02" db="EMBL/GenBank/DDBJ databases">
        <title>Deinococcus xinjiangensis NBRC 107630.</title>
        <authorList>
            <person name="Ichikawa N."/>
            <person name="Katano-Makiyama Y."/>
            <person name="Hidaka K."/>
        </authorList>
    </citation>
    <scope>NUCLEOTIDE SEQUENCE [LARGE SCALE GENOMIC DNA]</scope>
    <source>
        <strain evidence="2 3">NBRC 107630</strain>
    </source>
</reference>
<evidence type="ECO:0000259" key="1">
    <source>
        <dbReference type="Pfam" id="PF01402"/>
    </source>
</evidence>
<dbReference type="CDD" id="cd21631">
    <property type="entry name" value="RHH_CopG_NikR-like"/>
    <property type="match status" value="1"/>
</dbReference>
<gene>
    <name evidence="2" type="ORF">Dxin01_04090</name>
</gene>
<sequence length="134" mass="15365">MAKQTVTIRLDPVLVEQLDKIAKANKITRTQVIEELLLQSLEHQDEELASTFLLPRIESVLVRLFDQHLWSLRNVMIHSAVEASVSSRLNLLKFAADNAYSGDQLNELRNQAYKQAVRRLRKRGVQEDELADAE</sequence>
<evidence type="ECO:0000313" key="3">
    <source>
        <dbReference type="Proteomes" id="UP001458946"/>
    </source>
</evidence>
<accession>A0ABP9VJ85</accession>
<dbReference type="InterPro" id="IPR010985">
    <property type="entry name" value="Ribbon_hlx_hlx"/>
</dbReference>